<protein>
    <submittedName>
        <fullName evidence="2">Uncharacterized protein</fullName>
    </submittedName>
</protein>
<accession>A0A9X6RK64</accession>
<comment type="caution">
    <text evidence="2">The sequence shown here is derived from an EMBL/GenBank/DDBJ whole genome shotgun (WGS) entry which is preliminary data.</text>
</comment>
<dbReference type="EMBL" id="MTYJ01000196">
    <property type="protein sequence ID" value="OWA50587.1"/>
    <property type="molecule type" value="Genomic_DNA"/>
</dbReference>
<sequence length="503" mass="56623">MWRTGSFPGDSSITFIASWVEVCDKKAGLSSTVAQAFAFVFKPFKYIRFLIPAIRDAEMAVSLSTELDIALDPQGIYLQFPLELIQMLCRVLRFKCNVIRQGPLLWDLREVYLYNFGNTTSAGRLITNHRAADYTFDYRDTVQWRSVFDSPGNSSCVSGTCNSTFVAGLFNFVMADNVADLAFMVPVFSYWELSVLIGARDMISSYTDSFFQTILGRIATTNAWIGLGVLFCVQVIILSSIISTRREVRRFFPTVANLAEAAFELLGSAISQAASQFVVRGFNDDLTFTKFQAKSDPLMAKVLQKLVVVPAPWEQENRTTLPENHNGYPVAMINQKTADFEFGFGRTGMLGGNECPPAVYAIPLLRRMREARIYLPMKSTYRPLIEKANLILLEHGLMHQLHIRQFQTYSNISYKECWAKAYDPNGVVAEQKAVSLSNISNIFPFFFGALGVAFIAFTLERGHAWIVSRHNDRSLQGARDHQVAATWYAGDEHVVMEEYPVLS</sequence>
<evidence type="ECO:0000313" key="2">
    <source>
        <dbReference type="EMBL" id="OWA50587.1"/>
    </source>
</evidence>
<evidence type="ECO:0000313" key="3">
    <source>
        <dbReference type="Proteomes" id="UP000192578"/>
    </source>
</evidence>
<name>A0A9X6RK64_HYPEX</name>
<organism evidence="2 3">
    <name type="scientific">Hypsibius exemplaris</name>
    <name type="common">Freshwater tardigrade</name>
    <dbReference type="NCBI Taxonomy" id="2072580"/>
    <lineage>
        <taxon>Eukaryota</taxon>
        <taxon>Metazoa</taxon>
        <taxon>Ecdysozoa</taxon>
        <taxon>Tardigrada</taxon>
        <taxon>Eutardigrada</taxon>
        <taxon>Parachela</taxon>
        <taxon>Hypsibioidea</taxon>
        <taxon>Hypsibiidae</taxon>
        <taxon>Hypsibius</taxon>
    </lineage>
</organism>
<gene>
    <name evidence="2" type="ORF">BV898_15098</name>
</gene>
<dbReference type="Proteomes" id="UP000192578">
    <property type="component" value="Unassembled WGS sequence"/>
</dbReference>
<keyword evidence="3" id="KW-1185">Reference proteome</keyword>
<keyword evidence="1" id="KW-1133">Transmembrane helix</keyword>
<keyword evidence="1" id="KW-0812">Transmembrane</keyword>
<proteinExistence type="predicted"/>
<dbReference type="AlphaFoldDB" id="A0A9X6RK64"/>
<reference evidence="3" key="1">
    <citation type="submission" date="2017-01" db="EMBL/GenBank/DDBJ databases">
        <title>Comparative genomics of anhydrobiosis in the tardigrade Hypsibius dujardini.</title>
        <authorList>
            <person name="Yoshida Y."/>
            <person name="Koutsovoulos G."/>
            <person name="Laetsch D."/>
            <person name="Stevens L."/>
            <person name="Kumar S."/>
            <person name="Horikawa D."/>
            <person name="Ishino K."/>
            <person name="Komine S."/>
            <person name="Tomita M."/>
            <person name="Blaxter M."/>
            <person name="Arakawa K."/>
        </authorList>
    </citation>
    <scope>NUCLEOTIDE SEQUENCE [LARGE SCALE GENOMIC DNA]</scope>
    <source>
        <strain evidence="3">Z151</strain>
    </source>
</reference>
<feature type="transmembrane region" description="Helical" evidence="1">
    <location>
        <begin position="223"/>
        <end position="242"/>
    </location>
</feature>
<keyword evidence="1" id="KW-0472">Membrane</keyword>
<evidence type="ECO:0000256" key="1">
    <source>
        <dbReference type="SAM" id="Phobius"/>
    </source>
</evidence>
<feature type="transmembrane region" description="Helical" evidence="1">
    <location>
        <begin position="442"/>
        <end position="459"/>
    </location>
</feature>